<dbReference type="EMBL" id="PGEM01000039">
    <property type="protein sequence ID" value="PPJ64026.1"/>
    <property type="molecule type" value="Genomic_DNA"/>
</dbReference>
<feature type="domain" description="Methyltransferase type 11" evidence="1">
    <location>
        <begin position="92"/>
        <end position="184"/>
    </location>
</feature>
<dbReference type="InterPro" id="IPR029063">
    <property type="entry name" value="SAM-dependent_MTases_sf"/>
</dbReference>
<gene>
    <name evidence="2" type="ORF">CUN59_06975</name>
</gene>
<proteinExistence type="predicted"/>
<dbReference type="SUPFAM" id="SSF53335">
    <property type="entry name" value="S-adenosyl-L-methionine-dependent methyltransferases"/>
    <property type="match status" value="1"/>
</dbReference>
<dbReference type="Gene3D" id="3.40.50.150">
    <property type="entry name" value="Vaccinia Virus protein VP39"/>
    <property type="match status" value="1"/>
</dbReference>
<dbReference type="RefSeq" id="WP_104387165.1">
    <property type="nucleotide sequence ID" value="NZ_PGEM01000039.1"/>
</dbReference>
<name>A0A2S6CWB3_9CYAN</name>
<evidence type="ECO:0000259" key="1">
    <source>
        <dbReference type="Pfam" id="PF08241"/>
    </source>
</evidence>
<organism evidence="2 3">
    <name type="scientific">Cuspidothrix issatschenkoi CHARLIE-1</name>
    <dbReference type="NCBI Taxonomy" id="2052836"/>
    <lineage>
        <taxon>Bacteria</taxon>
        <taxon>Bacillati</taxon>
        <taxon>Cyanobacteriota</taxon>
        <taxon>Cyanophyceae</taxon>
        <taxon>Nostocales</taxon>
        <taxon>Aphanizomenonaceae</taxon>
        <taxon>Cuspidothrix</taxon>
    </lineage>
</organism>
<keyword evidence="3" id="KW-1185">Reference proteome</keyword>
<dbReference type="CDD" id="cd02440">
    <property type="entry name" value="AdoMet_MTases"/>
    <property type="match status" value="1"/>
</dbReference>
<comment type="caution">
    <text evidence="2">The sequence shown here is derived from an EMBL/GenBank/DDBJ whole genome shotgun (WGS) entry which is preliminary data.</text>
</comment>
<evidence type="ECO:0000313" key="3">
    <source>
        <dbReference type="Proteomes" id="UP000239589"/>
    </source>
</evidence>
<sequence length="318" mass="36845">MNRIVDHTPLNFNPSTYRNQFTVKRQLLDQVIYPVSSKITTSINLLAYPELYNLSFKIDQILFGEKGSGFLSLIQRLRNFVPLAKSSVFIQGCGLGQEALDWYKLGVSSVVAMDLFNFEKGWDQISQQCQNISVNFINGDFCHTQLESQIFDIISSFAVWEHVRDFDSLLKETKRLIKPDGIVLSGFGPLWHTYSGDHFSDVGGMKNGFNHLLLNQIDYFKWVDDFDRQSSLANSDESYFEIRKHIREGLFSYLRPREYIQEVEKYFNRVYTIAIISPEALAFRSAYPSKWQQLLSLDKMLEEDLLIKSLILFLSPSH</sequence>
<dbReference type="GO" id="GO:0008757">
    <property type="term" value="F:S-adenosylmethionine-dependent methyltransferase activity"/>
    <property type="evidence" value="ECO:0007669"/>
    <property type="project" value="InterPro"/>
</dbReference>
<dbReference type="OrthoDB" id="9778766at2"/>
<dbReference type="Pfam" id="PF08241">
    <property type="entry name" value="Methyltransf_11"/>
    <property type="match status" value="1"/>
</dbReference>
<evidence type="ECO:0000313" key="2">
    <source>
        <dbReference type="EMBL" id="PPJ64026.1"/>
    </source>
</evidence>
<dbReference type="InterPro" id="IPR013216">
    <property type="entry name" value="Methyltransf_11"/>
</dbReference>
<reference evidence="2 3" key="1">
    <citation type="submission" date="2018-02" db="EMBL/GenBank/DDBJ databases">
        <title>Discovery of a pederin family compound in a non-symbiotic bloom-forming cyanobacterium.</title>
        <authorList>
            <person name="Kust A."/>
            <person name="Mares J."/>
            <person name="Jokela J."/>
            <person name="Urajova P."/>
            <person name="Hajek J."/>
            <person name="Saurav K."/>
            <person name="Voracova K."/>
            <person name="Fewer D.P."/>
            <person name="Haapaniemi E."/>
            <person name="Permi P."/>
            <person name="Rehakova K."/>
            <person name="Sivonen K."/>
            <person name="Hrouzek P."/>
        </authorList>
    </citation>
    <scope>NUCLEOTIDE SEQUENCE [LARGE SCALE GENOMIC DNA]</scope>
    <source>
        <strain evidence="2 3">CHARLIE-1</strain>
    </source>
</reference>
<dbReference type="Proteomes" id="UP000239589">
    <property type="component" value="Unassembled WGS sequence"/>
</dbReference>
<protein>
    <recommendedName>
        <fullName evidence="1">Methyltransferase type 11 domain-containing protein</fullName>
    </recommendedName>
</protein>
<dbReference type="AlphaFoldDB" id="A0A2S6CWB3"/>
<accession>A0A2S6CWB3</accession>